<dbReference type="EMBL" id="BGPR01149592">
    <property type="protein sequence ID" value="GBN82610.1"/>
    <property type="molecule type" value="Genomic_DNA"/>
</dbReference>
<protein>
    <submittedName>
        <fullName evidence="2">Uncharacterized protein</fullName>
    </submittedName>
</protein>
<dbReference type="AlphaFoldDB" id="A0A4Y2S3L8"/>
<dbReference type="EMBL" id="BGPR01149564">
    <property type="protein sequence ID" value="GBN82567.1"/>
    <property type="molecule type" value="Genomic_DNA"/>
</dbReference>
<accession>A0A4Y2S3L8</accession>
<evidence type="ECO:0000313" key="2">
    <source>
        <dbReference type="EMBL" id="GBN82571.1"/>
    </source>
</evidence>
<organism evidence="2 5">
    <name type="scientific">Araneus ventricosus</name>
    <name type="common">Orbweaver spider</name>
    <name type="synonym">Epeira ventricosa</name>
    <dbReference type="NCBI Taxonomy" id="182803"/>
    <lineage>
        <taxon>Eukaryota</taxon>
        <taxon>Metazoa</taxon>
        <taxon>Ecdysozoa</taxon>
        <taxon>Arthropoda</taxon>
        <taxon>Chelicerata</taxon>
        <taxon>Arachnida</taxon>
        <taxon>Araneae</taxon>
        <taxon>Araneomorphae</taxon>
        <taxon>Entelegynae</taxon>
        <taxon>Araneoidea</taxon>
        <taxon>Araneidae</taxon>
        <taxon>Araneus</taxon>
    </lineage>
</organism>
<sequence>MFLQFRRKGNSHWAVVTPSDENALGMLDDGVILLHDNTHTVKNYAHKSRIAAKIQVGNLEPPHIQRRFGTQSGFHTLIRTKFSSNSDGKTGAESWLNG</sequence>
<name>A0A4Y2S3L8_ARAVE</name>
<evidence type="ECO:0000313" key="5">
    <source>
        <dbReference type="Proteomes" id="UP000499080"/>
    </source>
</evidence>
<proteinExistence type="predicted"/>
<gene>
    <name evidence="3" type="ORF">AVEN_173087_1</name>
    <name evidence="4" type="ORF">AVEN_174601_1</name>
    <name evidence="2" type="ORF">AVEN_234944_1</name>
    <name evidence="1" type="ORF">AVEN_99998_1</name>
</gene>
<dbReference type="Proteomes" id="UP000499080">
    <property type="component" value="Unassembled WGS sequence"/>
</dbReference>
<keyword evidence="5" id="KW-1185">Reference proteome</keyword>
<evidence type="ECO:0000313" key="1">
    <source>
        <dbReference type="EMBL" id="GBN82567.1"/>
    </source>
</evidence>
<dbReference type="EMBL" id="BGPR01149591">
    <property type="protein sequence ID" value="GBN82608.1"/>
    <property type="molecule type" value="Genomic_DNA"/>
</dbReference>
<evidence type="ECO:0000313" key="4">
    <source>
        <dbReference type="EMBL" id="GBN82610.1"/>
    </source>
</evidence>
<dbReference type="EMBL" id="BGPR01149567">
    <property type="protein sequence ID" value="GBN82571.1"/>
    <property type="molecule type" value="Genomic_DNA"/>
</dbReference>
<comment type="caution">
    <text evidence="2">The sequence shown here is derived from an EMBL/GenBank/DDBJ whole genome shotgun (WGS) entry which is preliminary data.</text>
</comment>
<evidence type="ECO:0000313" key="3">
    <source>
        <dbReference type="EMBL" id="GBN82608.1"/>
    </source>
</evidence>
<reference evidence="2 5" key="1">
    <citation type="journal article" date="2019" name="Sci. Rep.">
        <title>Orb-weaving spider Araneus ventricosus genome elucidates the spidroin gene catalogue.</title>
        <authorList>
            <person name="Kono N."/>
            <person name="Nakamura H."/>
            <person name="Ohtoshi R."/>
            <person name="Moran D.A.P."/>
            <person name="Shinohara A."/>
            <person name="Yoshida Y."/>
            <person name="Fujiwara M."/>
            <person name="Mori M."/>
            <person name="Tomita M."/>
            <person name="Arakawa K."/>
        </authorList>
    </citation>
    <scope>NUCLEOTIDE SEQUENCE [LARGE SCALE GENOMIC DNA]</scope>
</reference>